<keyword evidence="1" id="KW-0812">Transmembrane</keyword>
<reference evidence="2 3" key="1">
    <citation type="submission" date="2018-12" db="EMBL/GenBank/DDBJ databases">
        <title>Complete genome sequence of Flaviflexus sp. H23T48.</title>
        <authorList>
            <person name="Bae J.-W."/>
            <person name="Lee J.-Y."/>
        </authorList>
    </citation>
    <scope>NUCLEOTIDE SEQUENCE [LARGE SCALE GENOMIC DNA]</scope>
    <source>
        <strain evidence="2 3">H23T48</strain>
    </source>
</reference>
<dbReference type="KEGG" id="flh:EJ997_00730"/>
<protein>
    <submittedName>
        <fullName evidence="2">Uncharacterized protein</fullName>
    </submittedName>
</protein>
<accession>A0A3S9PUP7</accession>
<keyword evidence="1" id="KW-1133">Transmembrane helix</keyword>
<feature type="transmembrane region" description="Helical" evidence="1">
    <location>
        <begin position="148"/>
        <end position="169"/>
    </location>
</feature>
<dbReference type="EMBL" id="CP034593">
    <property type="protein sequence ID" value="AZQ76064.1"/>
    <property type="molecule type" value="Genomic_DNA"/>
</dbReference>
<sequence length="179" mass="18868">MTSVEKRAPETGVPAVLRGVLALTIALLGIIAIGFFEIRADAASRGVSVDWSNNIESAGSYSAFWWNAGIVVVALIVITVVWPYARTLLSMVPPLVAGLVFGGSALWCHLTKEPGYVSIFETGQASSATGPVQAEADAALGQWFRTGALSAVTLILVAVMVLLISYALLRARDRAVHAD</sequence>
<keyword evidence="3" id="KW-1185">Reference proteome</keyword>
<dbReference type="RefSeq" id="WP_126702873.1">
    <property type="nucleotide sequence ID" value="NZ_CP034593.1"/>
</dbReference>
<evidence type="ECO:0000313" key="2">
    <source>
        <dbReference type="EMBL" id="AZQ76064.1"/>
    </source>
</evidence>
<keyword evidence="1" id="KW-0472">Membrane</keyword>
<feature type="transmembrane region" description="Helical" evidence="1">
    <location>
        <begin position="15"/>
        <end position="36"/>
    </location>
</feature>
<dbReference type="AlphaFoldDB" id="A0A3S9PUP7"/>
<feature type="transmembrane region" description="Helical" evidence="1">
    <location>
        <begin position="64"/>
        <end position="85"/>
    </location>
</feature>
<evidence type="ECO:0000313" key="3">
    <source>
        <dbReference type="Proteomes" id="UP000280344"/>
    </source>
</evidence>
<evidence type="ECO:0000256" key="1">
    <source>
        <dbReference type="SAM" id="Phobius"/>
    </source>
</evidence>
<name>A0A3S9PUP7_9ACTO</name>
<gene>
    <name evidence="2" type="ORF">EJ997_00730</name>
</gene>
<proteinExistence type="predicted"/>
<organism evidence="2 3">
    <name type="scientific">Flaviflexus ciconiae</name>
    <dbReference type="NCBI Taxonomy" id="2496867"/>
    <lineage>
        <taxon>Bacteria</taxon>
        <taxon>Bacillati</taxon>
        <taxon>Actinomycetota</taxon>
        <taxon>Actinomycetes</taxon>
        <taxon>Actinomycetales</taxon>
        <taxon>Actinomycetaceae</taxon>
        <taxon>Flaviflexus</taxon>
    </lineage>
</organism>
<dbReference type="Proteomes" id="UP000280344">
    <property type="component" value="Chromosome"/>
</dbReference>